<organism evidence="6 7">
    <name type="scientific">Nocardioides pocheonensis</name>
    <dbReference type="NCBI Taxonomy" id="661485"/>
    <lineage>
        <taxon>Bacteria</taxon>
        <taxon>Bacillati</taxon>
        <taxon>Actinomycetota</taxon>
        <taxon>Actinomycetes</taxon>
        <taxon>Propionibacteriales</taxon>
        <taxon>Nocardioidaceae</taxon>
        <taxon>Nocardioides</taxon>
    </lineage>
</organism>
<keyword evidence="2" id="KW-0436">Ligase</keyword>
<accession>A0A3N0GGZ4</accession>
<dbReference type="RefSeq" id="WP_123224930.1">
    <property type="nucleotide sequence ID" value="NZ_RJSF01000047.1"/>
</dbReference>
<feature type="region of interest" description="Disordered" evidence="3">
    <location>
        <begin position="307"/>
        <end position="327"/>
    </location>
</feature>
<feature type="domain" description="AMP-dependent synthetase/ligase" evidence="4">
    <location>
        <begin position="9"/>
        <end position="362"/>
    </location>
</feature>
<sequence length="516" mass="55087">MTNAVQNIWRHADATPENVALRADGRTWTYDELRAGIARAAVELERRGVGRGDRVLLVVPTVAEFVFVYHGVLSLGATAVTVNTLCTAPEIEYFLTDADCKLAVGYRDVADALLVAATAVTRPTWILDPGSIGPGAVGAAGERPSYVDVDEHDAAVLLYTSGTTGKPKGAVLTHHNLLASGNALSQVQAIGPDDRVGTALPLFHVYGQASVMASTQHVGAALSLQRRFDAVSMLEMAASHRLTTMAGVPTMWNEMLHARTSLSAHDLSGLRLCLTGGAPLPKAVSEAFQARFGPRVIDGYGLTETTGAATAQSPAHEPKEGSVGRPVPGTTVTVLDADHQPVPIGEVGEVAIDGPGVMREYWNRPDATAAVRNGRWFLTGDLGRMDADGDLWIVGRIKELIIRGGYNVYPSEVEDVMYGHPAVLECAVIGLPDERLGEEVAAVVVVQPGVSLDLADLREWLAERLAAYKVPRVYQVCDALPKGTTGKILKRDIDHDEVLNNGIRPQRIAMTPALNE</sequence>
<evidence type="ECO:0000256" key="1">
    <source>
        <dbReference type="ARBA" id="ARBA00006432"/>
    </source>
</evidence>
<evidence type="ECO:0000256" key="2">
    <source>
        <dbReference type="ARBA" id="ARBA00022598"/>
    </source>
</evidence>
<dbReference type="Pfam" id="PF13193">
    <property type="entry name" value="AMP-binding_C"/>
    <property type="match status" value="1"/>
</dbReference>
<dbReference type="PROSITE" id="PS00455">
    <property type="entry name" value="AMP_BINDING"/>
    <property type="match status" value="1"/>
</dbReference>
<evidence type="ECO:0000259" key="4">
    <source>
        <dbReference type="Pfam" id="PF00501"/>
    </source>
</evidence>
<comment type="caution">
    <text evidence="6">The sequence shown here is derived from an EMBL/GenBank/DDBJ whole genome shotgun (WGS) entry which is preliminary data.</text>
</comment>
<comment type="similarity">
    <text evidence="1">Belongs to the ATP-dependent AMP-binding enzyme family.</text>
</comment>
<dbReference type="InterPro" id="IPR025110">
    <property type="entry name" value="AMP-bd_C"/>
</dbReference>
<reference evidence="6 7" key="1">
    <citation type="submission" date="2018-11" db="EMBL/GenBank/DDBJ databases">
        <authorList>
            <person name="Li F."/>
        </authorList>
    </citation>
    <scope>NUCLEOTIDE SEQUENCE [LARGE SCALE GENOMIC DNA]</scope>
    <source>
        <strain evidence="6 7">Gsoil 818</strain>
    </source>
</reference>
<evidence type="ECO:0000259" key="5">
    <source>
        <dbReference type="Pfam" id="PF13193"/>
    </source>
</evidence>
<keyword evidence="7" id="KW-1185">Reference proteome</keyword>
<gene>
    <name evidence="6" type="ORF">EFL26_21295</name>
</gene>
<dbReference type="PANTHER" id="PTHR43767">
    <property type="entry name" value="LONG-CHAIN-FATTY-ACID--COA LIGASE"/>
    <property type="match status" value="1"/>
</dbReference>
<dbReference type="Pfam" id="PF00501">
    <property type="entry name" value="AMP-binding"/>
    <property type="match status" value="1"/>
</dbReference>
<evidence type="ECO:0000313" key="7">
    <source>
        <dbReference type="Proteomes" id="UP000279994"/>
    </source>
</evidence>
<dbReference type="InterPro" id="IPR020845">
    <property type="entry name" value="AMP-binding_CS"/>
</dbReference>
<dbReference type="FunFam" id="3.30.300.30:FF:000008">
    <property type="entry name" value="2,3-dihydroxybenzoate-AMP ligase"/>
    <property type="match status" value="1"/>
</dbReference>
<dbReference type="InterPro" id="IPR000873">
    <property type="entry name" value="AMP-dep_synth/lig_dom"/>
</dbReference>
<evidence type="ECO:0000256" key="3">
    <source>
        <dbReference type="SAM" id="MobiDB-lite"/>
    </source>
</evidence>
<dbReference type="Proteomes" id="UP000279994">
    <property type="component" value="Unassembled WGS sequence"/>
</dbReference>
<name>A0A3N0GGZ4_9ACTN</name>
<dbReference type="InterPro" id="IPR045851">
    <property type="entry name" value="AMP-bd_C_sf"/>
</dbReference>
<dbReference type="AlphaFoldDB" id="A0A3N0GGZ4"/>
<dbReference type="InterPro" id="IPR050237">
    <property type="entry name" value="ATP-dep_AMP-bd_enzyme"/>
</dbReference>
<protein>
    <submittedName>
        <fullName evidence="6">AMP-dependent synthetase</fullName>
    </submittedName>
</protein>
<dbReference type="Gene3D" id="3.40.50.12780">
    <property type="entry name" value="N-terminal domain of ligase-like"/>
    <property type="match status" value="1"/>
</dbReference>
<dbReference type="SUPFAM" id="SSF56801">
    <property type="entry name" value="Acetyl-CoA synthetase-like"/>
    <property type="match status" value="1"/>
</dbReference>
<dbReference type="PANTHER" id="PTHR43767:SF12">
    <property type="entry name" value="AMP-DEPENDENT SYNTHETASE AND LIGASE"/>
    <property type="match status" value="1"/>
</dbReference>
<dbReference type="Gene3D" id="3.30.300.30">
    <property type="match status" value="1"/>
</dbReference>
<dbReference type="EMBL" id="RJSF01000047">
    <property type="protein sequence ID" value="RNM11699.1"/>
    <property type="molecule type" value="Genomic_DNA"/>
</dbReference>
<proteinExistence type="inferred from homology"/>
<dbReference type="InterPro" id="IPR042099">
    <property type="entry name" value="ANL_N_sf"/>
</dbReference>
<feature type="domain" description="AMP-binding enzyme C-terminal" evidence="5">
    <location>
        <begin position="412"/>
        <end position="487"/>
    </location>
</feature>
<dbReference type="GO" id="GO:0016877">
    <property type="term" value="F:ligase activity, forming carbon-sulfur bonds"/>
    <property type="evidence" value="ECO:0007669"/>
    <property type="project" value="UniProtKB-ARBA"/>
</dbReference>
<dbReference type="OrthoDB" id="9803968at2"/>
<evidence type="ECO:0000313" key="6">
    <source>
        <dbReference type="EMBL" id="RNM11699.1"/>
    </source>
</evidence>